<organism evidence="1 4">
    <name type="scientific">Yersinia pekkanenii</name>
    <dbReference type="NCBI Taxonomy" id="1288385"/>
    <lineage>
        <taxon>Bacteria</taxon>
        <taxon>Pseudomonadati</taxon>
        <taxon>Pseudomonadota</taxon>
        <taxon>Gammaproteobacteria</taxon>
        <taxon>Enterobacterales</taxon>
        <taxon>Yersiniaceae</taxon>
        <taxon>Yersinia</taxon>
    </lineage>
</organism>
<evidence type="ECO:0000313" key="1">
    <source>
        <dbReference type="EMBL" id="CNI61306.1"/>
    </source>
</evidence>
<keyword evidence="3" id="KW-1185">Reference proteome</keyword>
<dbReference type="EMBL" id="CWJL01000039">
    <property type="protein sequence ID" value="CRY69248.1"/>
    <property type="molecule type" value="Genomic_DNA"/>
</dbReference>
<dbReference type="Proteomes" id="UP000045840">
    <property type="component" value="Unassembled WGS sequence"/>
</dbReference>
<gene>
    <name evidence="1" type="ORF">ERS008529_04500</name>
    <name evidence="2" type="ORF">ERS137968_04395</name>
</gene>
<dbReference type="AlphaFoldDB" id="A0A0T9RG22"/>
<name>A0A0T9RG22_9GAMM</name>
<evidence type="ECO:0000313" key="4">
    <source>
        <dbReference type="Proteomes" id="UP000045840"/>
    </source>
</evidence>
<dbReference type="OrthoDB" id="6606042at2"/>
<protein>
    <submittedName>
        <fullName evidence="1">Uncharacterized protein</fullName>
    </submittedName>
</protein>
<proteinExistence type="predicted"/>
<accession>A0A0T9RG22</accession>
<sequence length="101" mass="12144">MTDKDIDTYLAYCNAKKLPISQIDKETYNENLCVLPPLDWRHGDHSESFKMIEMYCGDITEIYVRFRCDYFVMRDNRYLTHNQIMMRVEEIYVAQEKEGTV</sequence>
<dbReference type="Proteomes" id="UP000044625">
    <property type="component" value="Unassembled WGS sequence"/>
</dbReference>
<reference evidence="4" key="3">
    <citation type="submission" date="2015-03" db="EMBL/GenBank/DDBJ databases">
        <authorList>
            <consortium name="Pathogen Informatics"/>
        </authorList>
    </citation>
    <scope>NUCLEOTIDE SEQUENCE [LARGE SCALE GENOMIC DNA]</scope>
    <source>
        <strain evidence="4">A125KOH2</strain>
    </source>
</reference>
<reference evidence="1" key="1">
    <citation type="submission" date="2015-03" db="EMBL/GenBank/DDBJ databases">
        <authorList>
            <person name="Murphy D."/>
        </authorList>
    </citation>
    <scope>NUCLEOTIDE SEQUENCE [LARGE SCALE GENOMIC DNA]</scope>
    <source>
        <strain evidence="1">A125KOH2</strain>
    </source>
</reference>
<evidence type="ECO:0000313" key="2">
    <source>
        <dbReference type="EMBL" id="CRY69248.1"/>
    </source>
</evidence>
<dbReference type="EMBL" id="CQAZ01000078">
    <property type="protein sequence ID" value="CNI61306.1"/>
    <property type="molecule type" value="Genomic_DNA"/>
</dbReference>
<reference evidence="2 3" key="2">
    <citation type="submission" date="2015-03" db="EMBL/GenBank/DDBJ databases">
        <authorList>
            <consortium name="Pathogen Informatics"/>
            <person name="Murphy D."/>
        </authorList>
    </citation>
    <scope>NUCLEOTIDE SEQUENCE [LARGE SCALE GENOMIC DNA]</scope>
    <source>
        <strain evidence="2">Type strain: CIP110230</strain>
        <strain evidence="3">type strain: CIP110230</strain>
    </source>
</reference>
<evidence type="ECO:0000313" key="3">
    <source>
        <dbReference type="Proteomes" id="UP000044625"/>
    </source>
</evidence>
<dbReference type="RefSeq" id="WP_012606365.1">
    <property type="nucleotide sequence ID" value="NZ_CAWMMU010000039.1"/>
</dbReference>